<sequence>MSVTVRRVGRSALLLEVAGDAEVAGLLAELTKDQAAGRLGPAAEVVPAARTVLLDGVEQPARVAARYRGCTPEPVPAADGPLVEVPTVYDGADLAEVAALWGVSAEAAVRIHAEQEYRVAFCGFAPGFAYLTGLPERYAVPRRATPRTRVPAGSVALAGTYTGVYPGPSPGGWQLLGRTGLPLWDPAREPAALLAPGTRVRFRPVGPEVVSIGVSGTSHTGGTAGGPSGAAGGRAVEVLRPGPLTTVQDAGRTGVAALGVPRAGALDPVAFRLANLLVGNTPGAAVLETTLGGVALRALVPLVAAVVGAPAPVLLDGRPAAWGAPVRVPAGGVLELGAASSGVRCWLALSGGVDVPRVLGSRSADLLSGLGPAPLAAGQRLPLGPVTGPPLRLDGLPLPAPPRELPLRLEPGPREDWFTEAALRLLTTARYTVSPASNRVGLRLAGPALERRPGRGELPSEGMVLGAVQVPPDGLPVVFLADHPTTGGYPVVGVVRVEDLSAAAQAAPGTPVRFIRSSR</sequence>
<dbReference type="SUPFAM" id="SSF50891">
    <property type="entry name" value="Cyclophilin-like"/>
    <property type="match status" value="2"/>
</dbReference>
<feature type="domain" description="Carboxyltransferase" evidence="4">
    <location>
        <begin position="3"/>
        <end position="194"/>
    </location>
</feature>
<dbReference type="InterPro" id="IPR003833">
    <property type="entry name" value="CT_C_D"/>
</dbReference>
<keyword evidence="2" id="KW-0378">Hydrolase</keyword>
<dbReference type="SMART" id="SM00796">
    <property type="entry name" value="AHS1"/>
    <property type="match status" value="1"/>
</dbReference>
<dbReference type="PANTHER" id="PTHR43309">
    <property type="entry name" value="5-OXOPROLINASE SUBUNIT C"/>
    <property type="match status" value="1"/>
</dbReference>
<organism evidence="6 7">
    <name type="scientific">Streptacidiphilus alkalitolerans</name>
    <dbReference type="NCBI Taxonomy" id="3342712"/>
    <lineage>
        <taxon>Bacteria</taxon>
        <taxon>Bacillati</taxon>
        <taxon>Actinomycetota</taxon>
        <taxon>Actinomycetes</taxon>
        <taxon>Kitasatosporales</taxon>
        <taxon>Streptomycetaceae</taxon>
        <taxon>Streptacidiphilus</taxon>
    </lineage>
</organism>
<dbReference type="InterPro" id="IPR003778">
    <property type="entry name" value="CT_A_B"/>
</dbReference>
<dbReference type="SMART" id="SM00797">
    <property type="entry name" value="AHS2"/>
    <property type="match status" value="1"/>
</dbReference>
<name>A0ABV6X710_9ACTN</name>
<evidence type="ECO:0000256" key="1">
    <source>
        <dbReference type="ARBA" id="ARBA00022741"/>
    </source>
</evidence>
<dbReference type="Gene3D" id="2.40.100.10">
    <property type="entry name" value="Cyclophilin-like"/>
    <property type="match status" value="2"/>
</dbReference>
<evidence type="ECO:0000259" key="5">
    <source>
        <dbReference type="SMART" id="SM00797"/>
    </source>
</evidence>
<evidence type="ECO:0000256" key="2">
    <source>
        <dbReference type="ARBA" id="ARBA00022801"/>
    </source>
</evidence>
<feature type="domain" description="Carboxyltransferase" evidence="5">
    <location>
        <begin position="257"/>
        <end position="519"/>
    </location>
</feature>
<keyword evidence="3" id="KW-0067">ATP-binding</keyword>
<dbReference type="Pfam" id="PF02626">
    <property type="entry name" value="CT_A_B"/>
    <property type="match status" value="1"/>
</dbReference>
<proteinExistence type="predicted"/>
<evidence type="ECO:0000313" key="6">
    <source>
        <dbReference type="EMBL" id="MFC1434063.1"/>
    </source>
</evidence>
<accession>A0ABV6X710</accession>
<evidence type="ECO:0000256" key="3">
    <source>
        <dbReference type="ARBA" id="ARBA00022840"/>
    </source>
</evidence>
<dbReference type="PANTHER" id="PTHR43309:SF3">
    <property type="entry name" value="5-OXOPROLINASE SUBUNIT C"/>
    <property type="match status" value="1"/>
</dbReference>
<comment type="caution">
    <text evidence="6">The sequence shown here is derived from an EMBL/GenBank/DDBJ whole genome shotgun (WGS) entry which is preliminary data.</text>
</comment>
<dbReference type="InterPro" id="IPR029000">
    <property type="entry name" value="Cyclophilin-like_dom_sf"/>
</dbReference>
<keyword evidence="1" id="KW-0547">Nucleotide-binding</keyword>
<dbReference type="Gene3D" id="3.30.1360.40">
    <property type="match status" value="1"/>
</dbReference>
<evidence type="ECO:0000313" key="7">
    <source>
        <dbReference type="Proteomes" id="UP001592530"/>
    </source>
</evidence>
<dbReference type="InterPro" id="IPR052708">
    <property type="entry name" value="PxpC"/>
</dbReference>
<evidence type="ECO:0000259" key="4">
    <source>
        <dbReference type="SMART" id="SM00796"/>
    </source>
</evidence>
<dbReference type="NCBIfam" id="TIGR00724">
    <property type="entry name" value="urea_amlyse_rel"/>
    <property type="match status" value="1"/>
</dbReference>
<dbReference type="RefSeq" id="WP_380556349.1">
    <property type="nucleotide sequence ID" value="NZ_JBHEZY010000011.1"/>
</dbReference>
<dbReference type="Pfam" id="PF02682">
    <property type="entry name" value="CT_C_D"/>
    <property type="match status" value="1"/>
</dbReference>
<gene>
    <name evidence="6" type="ORF">ACEZDB_25765</name>
</gene>
<reference evidence="6 7" key="1">
    <citation type="submission" date="2024-09" db="EMBL/GenBank/DDBJ databases">
        <authorList>
            <person name="Lee S.D."/>
        </authorList>
    </citation>
    <scope>NUCLEOTIDE SEQUENCE [LARGE SCALE GENOMIC DNA]</scope>
    <source>
        <strain evidence="6 7">N1-3</strain>
    </source>
</reference>
<dbReference type="EMBL" id="JBHEZY010000011">
    <property type="protein sequence ID" value="MFC1434063.1"/>
    <property type="molecule type" value="Genomic_DNA"/>
</dbReference>
<protein>
    <submittedName>
        <fullName evidence="6">5-oxoprolinase/urea amidolyase family protein</fullName>
    </submittedName>
</protein>
<dbReference type="Proteomes" id="UP001592530">
    <property type="component" value="Unassembled WGS sequence"/>
</dbReference>